<feature type="transmembrane region" description="Helical" evidence="2">
    <location>
        <begin position="211"/>
        <end position="233"/>
    </location>
</feature>
<accession>A0A5C3KHY1</accession>
<feature type="transmembrane region" description="Helical" evidence="2">
    <location>
        <begin position="58"/>
        <end position="78"/>
    </location>
</feature>
<feature type="transmembrane region" description="Helical" evidence="2">
    <location>
        <begin position="20"/>
        <end position="37"/>
    </location>
</feature>
<protein>
    <submittedName>
        <fullName evidence="3">Uncharacterized protein</fullName>
    </submittedName>
</protein>
<keyword evidence="2" id="KW-1133">Transmembrane helix</keyword>
<sequence>MALLIPIVGVNFTSVAVESLLYGVFLLLSAISFYLLFTKEKLSDRPRSSRFSALTTPLILANIVITTAVTGHWVLSLVRTVDAHLRFNNGDTPQEYLEDLRRPVFLASTAILIVTLITGDCIMIYRLKTVFKYNRSTIVFPLCCLFGFIACGIGTVFQFSKLSSEHNVFLASIGIVFTFITNVFCSSFIAFKIHRVNSAATNYNGQNLGSITGIIVESAALYTSWTIMLMAAFLAGSNLVYVFADTISVITGISFMLINVRIGLGWAIDLAKSLERSTAHSISLRPTNASSAIRSVDDRRTANYQMRSLTVHVERTVVKESSEDGVSPGVDLHGSLPAKELESVSDRASSKQTHERKGYI</sequence>
<dbReference type="EMBL" id="ML210331">
    <property type="protein sequence ID" value="TFK19654.1"/>
    <property type="molecule type" value="Genomic_DNA"/>
</dbReference>
<feature type="region of interest" description="Disordered" evidence="1">
    <location>
        <begin position="321"/>
        <end position="360"/>
    </location>
</feature>
<dbReference type="OrthoDB" id="3250682at2759"/>
<name>A0A5C3KHY1_COPMA</name>
<evidence type="ECO:0000256" key="1">
    <source>
        <dbReference type="SAM" id="MobiDB-lite"/>
    </source>
</evidence>
<reference evidence="3 4" key="1">
    <citation type="journal article" date="2019" name="Nat. Ecol. Evol.">
        <title>Megaphylogeny resolves global patterns of mushroom evolution.</title>
        <authorList>
            <person name="Varga T."/>
            <person name="Krizsan K."/>
            <person name="Foldi C."/>
            <person name="Dima B."/>
            <person name="Sanchez-Garcia M."/>
            <person name="Sanchez-Ramirez S."/>
            <person name="Szollosi G.J."/>
            <person name="Szarkandi J.G."/>
            <person name="Papp V."/>
            <person name="Albert L."/>
            <person name="Andreopoulos W."/>
            <person name="Angelini C."/>
            <person name="Antonin V."/>
            <person name="Barry K.W."/>
            <person name="Bougher N.L."/>
            <person name="Buchanan P."/>
            <person name="Buyck B."/>
            <person name="Bense V."/>
            <person name="Catcheside P."/>
            <person name="Chovatia M."/>
            <person name="Cooper J."/>
            <person name="Damon W."/>
            <person name="Desjardin D."/>
            <person name="Finy P."/>
            <person name="Geml J."/>
            <person name="Haridas S."/>
            <person name="Hughes K."/>
            <person name="Justo A."/>
            <person name="Karasinski D."/>
            <person name="Kautmanova I."/>
            <person name="Kiss B."/>
            <person name="Kocsube S."/>
            <person name="Kotiranta H."/>
            <person name="LaButti K.M."/>
            <person name="Lechner B.E."/>
            <person name="Liimatainen K."/>
            <person name="Lipzen A."/>
            <person name="Lukacs Z."/>
            <person name="Mihaltcheva S."/>
            <person name="Morgado L.N."/>
            <person name="Niskanen T."/>
            <person name="Noordeloos M.E."/>
            <person name="Ohm R.A."/>
            <person name="Ortiz-Santana B."/>
            <person name="Ovrebo C."/>
            <person name="Racz N."/>
            <person name="Riley R."/>
            <person name="Savchenko A."/>
            <person name="Shiryaev A."/>
            <person name="Soop K."/>
            <person name="Spirin V."/>
            <person name="Szebenyi C."/>
            <person name="Tomsovsky M."/>
            <person name="Tulloss R.E."/>
            <person name="Uehling J."/>
            <person name="Grigoriev I.V."/>
            <person name="Vagvolgyi C."/>
            <person name="Papp T."/>
            <person name="Martin F.M."/>
            <person name="Miettinen O."/>
            <person name="Hibbett D.S."/>
            <person name="Nagy L.G."/>
        </authorList>
    </citation>
    <scope>NUCLEOTIDE SEQUENCE [LARGE SCALE GENOMIC DNA]</scope>
    <source>
        <strain evidence="3 4">CBS 121175</strain>
    </source>
</reference>
<evidence type="ECO:0000313" key="3">
    <source>
        <dbReference type="EMBL" id="TFK19654.1"/>
    </source>
</evidence>
<organism evidence="3 4">
    <name type="scientific">Coprinopsis marcescibilis</name>
    <name type="common">Agaric fungus</name>
    <name type="synonym">Psathyrella marcescibilis</name>
    <dbReference type="NCBI Taxonomy" id="230819"/>
    <lineage>
        <taxon>Eukaryota</taxon>
        <taxon>Fungi</taxon>
        <taxon>Dikarya</taxon>
        <taxon>Basidiomycota</taxon>
        <taxon>Agaricomycotina</taxon>
        <taxon>Agaricomycetes</taxon>
        <taxon>Agaricomycetidae</taxon>
        <taxon>Agaricales</taxon>
        <taxon>Agaricineae</taxon>
        <taxon>Psathyrellaceae</taxon>
        <taxon>Coprinopsis</taxon>
    </lineage>
</organism>
<feature type="transmembrane region" description="Helical" evidence="2">
    <location>
        <begin position="104"/>
        <end position="125"/>
    </location>
</feature>
<evidence type="ECO:0000313" key="4">
    <source>
        <dbReference type="Proteomes" id="UP000307440"/>
    </source>
</evidence>
<dbReference type="Proteomes" id="UP000307440">
    <property type="component" value="Unassembled WGS sequence"/>
</dbReference>
<feature type="transmembrane region" description="Helical" evidence="2">
    <location>
        <begin position="169"/>
        <end position="191"/>
    </location>
</feature>
<dbReference type="STRING" id="230819.A0A5C3KHY1"/>
<dbReference type="AlphaFoldDB" id="A0A5C3KHY1"/>
<keyword evidence="2" id="KW-0812">Transmembrane</keyword>
<feature type="compositionally biased region" description="Basic and acidic residues" evidence="1">
    <location>
        <begin position="339"/>
        <end position="360"/>
    </location>
</feature>
<proteinExistence type="predicted"/>
<feature type="transmembrane region" description="Helical" evidence="2">
    <location>
        <begin position="239"/>
        <end position="258"/>
    </location>
</feature>
<feature type="transmembrane region" description="Helical" evidence="2">
    <location>
        <begin position="137"/>
        <end position="157"/>
    </location>
</feature>
<keyword evidence="4" id="KW-1185">Reference proteome</keyword>
<evidence type="ECO:0000256" key="2">
    <source>
        <dbReference type="SAM" id="Phobius"/>
    </source>
</evidence>
<keyword evidence="2" id="KW-0472">Membrane</keyword>
<gene>
    <name evidence="3" type="ORF">FA15DRAFT_674244</name>
</gene>